<dbReference type="Pfam" id="PF21337">
    <property type="entry name" value="Peptidase_M17_N_1"/>
    <property type="match status" value="1"/>
</dbReference>
<dbReference type="GO" id="GO:0005737">
    <property type="term" value="C:cytoplasm"/>
    <property type="evidence" value="ECO:0007669"/>
    <property type="project" value="InterPro"/>
</dbReference>
<protein>
    <submittedName>
        <fullName evidence="7">Leucyl aminopeptidase</fullName>
    </submittedName>
</protein>
<dbReference type="OrthoDB" id="9809354at2"/>
<dbReference type="GO" id="GO:0070006">
    <property type="term" value="F:metalloaminopeptidase activity"/>
    <property type="evidence" value="ECO:0007669"/>
    <property type="project" value="InterPro"/>
</dbReference>
<feature type="domain" description="Cytosol aminopeptidase" evidence="6">
    <location>
        <begin position="311"/>
        <end position="318"/>
    </location>
</feature>
<dbReference type="PROSITE" id="PS00631">
    <property type="entry name" value="CYTOSOL_AP"/>
    <property type="match status" value="1"/>
</dbReference>
<sequence>MFELPEVKFADPSETATPVWIAPAAAIKAALAGETQAHVFPPEALALARASGFEPRAGRHLSFVQESGASAVLFCLDADPGADPFQLGALAGLPEGVYRLVESPENPTLASLAFLLGAYRFTRYKPGKPGPRLVAPQGIARDEVETIASAVALARDLVNTPANDLGPDELEFFARAVAQKFGAEVRVIRGEALERECPLIHAVGKGSPRAPRLVELRWKPEREKKLALVGKGVCFDSGGLDIKPESAMGLMKKDMGGAAAALAASAMIMAGNLDLSLRLLLPIVENSVSGEAFRPGDVYRSRKGLTVEIGNTDAEGRLILADALALADEEKPDLLIDFATLTGAARVALGPDLPPFYTEDEGLAESIARHGLACNDPVWRLPLWKAYEPKLDSKIADLTNAPAGGMAGSIMAALFLKRFVSPGRCWAHFDIYAWVPLARPGRPDGGEAQAARLIHALAREKFGVAKIS</sequence>
<dbReference type="Gene3D" id="3.40.220.10">
    <property type="entry name" value="Leucine Aminopeptidase, subunit E, domain 1"/>
    <property type="match status" value="1"/>
</dbReference>
<dbReference type="InterPro" id="IPR048816">
    <property type="entry name" value="Peptidase_M17_N_1"/>
</dbReference>
<evidence type="ECO:0000256" key="1">
    <source>
        <dbReference type="ARBA" id="ARBA00009528"/>
    </source>
</evidence>
<keyword evidence="5" id="KW-0464">Manganese</keyword>
<dbReference type="InterPro" id="IPR043472">
    <property type="entry name" value="Macro_dom-like"/>
</dbReference>
<dbReference type="CDD" id="cd00433">
    <property type="entry name" value="Peptidase_M17"/>
    <property type="match status" value="1"/>
</dbReference>
<dbReference type="GO" id="GO:0030145">
    <property type="term" value="F:manganese ion binding"/>
    <property type="evidence" value="ECO:0007669"/>
    <property type="project" value="InterPro"/>
</dbReference>
<dbReference type="InterPro" id="IPR000819">
    <property type="entry name" value="Peptidase_M17_C"/>
</dbReference>
<dbReference type="InterPro" id="IPR011356">
    <property type="entry name" value="Leucine_aapep/pepB"/>
</dbReference>
<proteinExistence type="inferred from homology"/>
<dbReference type="Proteomes" id="UP000239089">
    <property type="component" value="Unassembled WGS sequence"/>
</dbReference>
<dbReference type="Pfam" id="PF00883">
    <property type="entry name" value="Peptidase_M17"/>
    <property type="match status" value="1"/>
</dbReference>
<evidence type="ECO:0000256" key="5">
    <source>
        <dbReference type="ARBA" id="ARBA00023211"/>
    </source>
</evidence>
<dbReference type="AlphaFoldDB" id="A0A2S6N5I8"/>
<comment type="caution">
    <text evidence="7">The sequence shown here is derived from an EMBL/GenBank/DDBJ whole genome shotgun (WGS) entry which is preliminary data.</text>
</comment>
<accession>A0A2S6N5I8</accession>
<keyword evidence="8" id="KW-1185">Reference proteome</keyword>
<dbReference type="EMBL" id="NHSJ01000087">
    <property type="protein sequence ID" value="PPQ29876.1"/>
    <property type="molecule type" value="Genomic_DNA"/>
</dbReference>
<dbReference type="SUPFAM" id="SSF53187">
    <property type="entry name" value="Zn-dependent exopeptidases"/>
    <property type="match status" value="1"/>
</dbReference>
<keyword evidence="2 7" id="KW-0031">Aminopeptidase</keyword>
<name>A0A2S6N5I8_9HYPH</name>
<dbReference type="RefSeq" id="WP_104508585.1">
    <property type="nucleotide sequence ID" value="NZ_JACIGC010000003.1"/>
</dbReference>
<gene>
    <name evidence="7" type="ORF">CCR94_14660</name>
</gene>
<dbReference type="PRINTS" id="PR00481">
    <property type="entry name" value="LAMNOPPTDASE"/>
</dbReference>
<evidence type="ECO:0000256" key="4">
    <source>
        <dbReference type="ARBA" id="ARBA00022801"/>
    </source>
</evidence>
<evidence type="ECO:0000259" key="6">
    <source>
        <dbReference type="PROSITE" id="PS00631"/>
    </source>
</evidence>
<reference evidence="7 8" key="1">
    <citation type="journal article" date="2018" name="Arch. Microbiol.">
        <title>New insights into the metabolic potential of the phototrophic purple bacterium Rhodopila globiformis DSM 161(T) from its draft genome sequence and evidence for a vanadium-dependent nitrogenase.</title>
        <authorList>
            <person name="Imhoff J.F."/>
            <person name="Rahn T."/>
            <person name="Kunzel S."/>
            <person name="Neulinger S.C."/>
        </authorList>
    </citation>
    <scope>NUCLEOTIDE SEQUENCE [LARGE SCALE GENOMIC DNA]</scope>
    <source>
        <strain evidence="7 8">DSM 16996</strain>
    </source>
</reference>
<evidence type="ECO:0000313" key="8">
    <source>
        <dbReference type="Proteomes" id="UP000239089"/>
    </source>
</evidence>
<organism evidence="7 8">
    <name type="scientific">Rhodoblastus sphagnicola</name>
    <dbReference type="NCBI Taxonomy" id="333368"/>
    <lineage>
        <taxon>Bacteria</taxon>
        <taxon>Pseudomonadati</taxon>
        <taxon>Pseudomonadota</taxon>
        <taxon>Alphaproteobacteria</taxon>
        <taxon>Hyphomicrobiales</taxon>
        <taxon>Rhodoblastaceae</taxon>
        <taxon>Rhodoblastus</taxon>
    </lineage>
</organism>
<dbReference type="PANTHER" id="PTHR11963">
    <property type="entry name" value="LEUCINE AMINOPEPTIDASE-RELATED"/>
    <property type="match status" value="1"/>
</dbReference>
<dbReference type="Gene3D" id="3.40.630.10">
    <property type="entry name" value="Zn peptidases"/>
    <property type="match status" value="1"/>
</dbReference>
<keyword evidence="3" id="KW-0645">Protease</keyword>
<dbReference type="GO" id="GO:0006508">
    <property type="term" value="P:proteolysis"/>
    <property type="evidence" value="ECO:0007669"/>
    <property type="project" value="UniProtKB-KW"/>
</dbReference>
<evidence type="ECO:0000256" key="3">
    <source>
        <dbReference type="ARBA" id="ARBA00022670"/>
    </source>
</evidence>
<evidence type="ECO:0000313" key="7">
    <source>
        <dbReference type="EMBL" id="PPQ29876.1"/>
    </source>
</evidence>
<keyword evidence="4" id="KW-0378">Hydrolase</keyword>
<evidence type="ECO:0000256" key="2">
    <source>
        <dbReference type="ARBA" id="ARBA00022438"/>
    </source>
</evidence>
<dbReference type="PANTHER" id="PTHR11963:SF20">
    <property type="entry name" value="PEPTIDASE B"/>
    <property type="match status" value="1"/>
</dbReference>
<comment type="similarity">
    <text evidence="1">Belongs to the peptidase M17 family.</text>
</comment>